<dbReference type="SUPFAM" id="SSF52540">
    <property type="entry name" value="P-loop containing nucleoside triphosphate hydrolases"/>
    <property type="match status" value="1"/>
</dbReference>
<dbReference type="GO" id="GO:0005525">
    <property type="term" value="F:GTP binding"/>
    <property type="evidence" value="ECO:0000318"/>
    <property type="project" value="GO_Central"/>
</dbReference>
<dbReference type="CDD" id="cd04144">
    <property type="entry name" value="Ras2"/>
    <property type="match status" value="1"/>
</dbReference>
<dbReference type="EMBL" id="AE017350">
    <property type="protein sequence ID" value="AAW45918.2"/>
    <property type="molecule type" value="Genomic_DNA"/>
</dbReference>
<dbReference type="SMART" id="SM00174">
    <property type="entry name" value="RHO"/>
    <property type="match status" value="1"/>
</dbReference>
<keyword evidence="3" id="KW-0342">GTP-binding</keyword>
<accession>Q5KAF3</accession>
<reference evidence="5 6" key="1">
    <citation type="journal article" date="2005" name="Science">
        <title>The genome of the basidiomycetous yeast and human pathogen Cryptococcus neoformans.</title>
        <authorList>
            <person name="Loftus B.J."/>
            <person name="Fung E."/>
            <person name="Roncaglia P."/>
            <person name="Rowley D."/>
            <person name="Amedeo P."/>
            <person name="Bruno D."/>
            <person name="Vamathevan J."/>
            <person name="Miranda M."/>
            <person name="Anderson I.J."/>
            <person name="Fraser J.A."/>
            <person name="Allen J.E."/>
            <person name="Bosdet I.E."/>
            <person name="Brent M.R."/>
            <person name="Chiu R."/>
            <person name="Doering T.L."/>
            <person name="Donlin M.J."/>
            <person name="D'Souza C.A."/>
            <person name="Fox D.S."/>
            <person name="Grinberg V."/>
            <person name="Fu J."/>
            <person name="Fukushima M."/>
            <person name="Haas B.J."/>
            <person name="Huang J.C."/>
            <person name="Janbon G."/>
            <person name="Jones S.J."/>
            <person name="Koo H.L."/>
            <person name="Krzywinski M.I."/>
            <person name="Kwon-Chung J.K."/>
            <person name="Lengeler K.B."/>
            <person name="Maiti R."/>
            <person name="Marra M.A."/>
            <person name="Marra R.E."/>
            <person name="Mathewson C.A."/>
            <person name="Mitchell T.G."/>
            <person name="Pertea M."/>
            <person name="Riggs F.R."/>
            <person name="Salzberg S.L."/>
            <person name="Schein J.E."/>
            <person name="Shvartsbeyn A."/>
            <person name="Shin H."/>
            <person name="Shumway M."/>
            <person name="Specht C.A."/>
            <person name="Suh B.B."/>
            <person name="Tenney A."/>
            <person name="Utterback T.R."/>
            <person name="Wickes B.L."/>
            <person name="Wortman J.R."/>
            <person name="Wye N.H."/>
            <person name="Kronstad J.W."/>
            <person name="Lodge J.K."/>
            <person name="Heitman J."/>
            <person name="Davis R.W."/>
            <person name="Fraser C.M."/>
            <person name="Hyman R.W."/>
        </authorList>
    </citation>
    <scope>NUCLEOTIDE SEQUENCE [LARGE SCALE GENOMIC DNA]</scope>
    <source>
        <strain evidence="6">JEC21 / ATCC MYA-565</strain>
    </source>
</reference>
<dbReference type="InterPro" id="IPR020849">
    <property type="entry name" value="Small_GTPase_Ras-type"/>
</dbReference>
<dbReference type="GO" id="GO:0005886">
    <property type="term" value="C:plasma membrane"/>
    <property type="evidence" value="ECO:0000318"/>
    <property type="project" value="GO_Central"/>
</dbReference>
<sequence length="263" mass="28775">MLHSTLVTCFLSAATKLDSLVFFSSQRPARISKMGPPPRMLFKITVLGDGGVGKTAITVQFTMSSFVETYDPTIEDCYRKQWVVDEQPCLLEVLDTAGQEEYTALRDQWIREGEGFLIVYSITSRPTFERVERIVERVLRVKDESGLPLPSPSSNDPYGSNRSTPTAAGGGGGGGMWAARVPIVIVGNKKDMFHSREVSTDEGASLARRLGCEFFEASAKTNSNVEAAFKCLVKKIKSAKQGGVAVQAERIGGRKKKQKCVVL</sequence>
<dbReference type="RefSeq" id="XP_024513644.1">
    <property type="nucleotide sequence ID" value="XM_024657966.1"/>
</dbReference>
<dbReference type="PROSITE" id="PS51419">
    <property type="entry name" value="RAB"/>
    <property type="match status" value="1"/>
</dbReference>
<dbReference type="Gene3D" id="3.40.50.300">
    <property type="entry name" value="P-loop containing nucleotide triphosphate hydrolases"/>
    <property type="match status" value="2"/>
</dbReference>
<feature type="compositionally biased region" description="Polar residues" evidence="4">
    <location>
        <begin position="152"/>
        <end position="166"/>
    </location>
</feature>
<dbReference type="eggNOG" id="KOG0395">
    <property type="taxonomic scope" value="Eukaryota"/>
</dbReference>
<dbReference type="GeneID" id="3254155"/>
<dbReference type="InterPro" id="IPR027417">
    <property type="entry name" value="P-loop_NTPase"/>
</dbReference>
<dbReference type="SMART" id="SM00175">
    <property type="entry name" value="RAB"/>
    <property type="match status" value="1"/>
</dbReference>
<keyword evidence="6" id="KW-1185">Reference proteome</keyword>
<dbReference type="Pfam" id="PF00071">
    <property type="entry name" value="Ras"/>
    <property type="match status" value="2"/>
</dbReference>
<dbReference type="Proteomes" id="UP000002149">
    <property type="component" value="Chromosome 10"/>
</dbReference>
<dbReference type="PROSITE" id="PS51421">
    <property type="entry name" value="RAS"/>
    <property type="match status" value="1"/>
</dbReference>
<dbReference type="PANTHER" id="PTHR24070">
    <property type="entry name" value="RAS, DI-RAS, AND RHEB FAMILY MEMBERS OF SMALL GTPASE SUPERFAMILY"/>
    <property type="match status" value="1"/>
</dbReference>
<dbReference type="AlphaFoldDB" id="Q5KAF3"/>
<dbReference type="GO" id="GO:0007165">
    <property type="term" value="P:signal transduction"/>
    <property type="evidence" value="ECO:0007669"/>
    <property type="project" value="InterPro"/>
</dbReference>
<dbReference type="PaxDb" id="214684-Q5KAF3"/>
<dbReference type="VEuPathDB" id="FungiDB:CNJ01910"/>
<dbReference type="OrthoDB" id="5976022at2759"/>
<keyword evidence="2" id="KW-0547">Nucleotide-binding</keyword>
<organism evidence="5 6">
    <name type="scientific">Cryptococcus deneoformans (strain JEC21 / ATCC MYA-565)</name>
    <name type="common">Cryptococcus neoformans var. neoformans serotype D</name>
    <dbReference type="NCBI Taxonomy" id="214684"/>
    <lineage>
        <taxon>Eukaryota</taxon>
        <taxon>Fungi</taxon>
        <taxon>Dikarya</taxon>
        <taxon>Basidiomycota</taxon>
        <taxon>Agaricomycotina</taxon>
        <taxon>Tremellomycetes</taxon>
        <taxon>Tremellales</taxon>
        <taxon>Cryptococcaceae</taxon>
        <taxon>Cryptococcus</taxon>
        <taxon>Cryptococcus neoformans species complex</taxon>
    </lineage>
</organism>
<dbReference type="GO" id="GO:0019003">
    <property type="term" value="F:GDP binding"/>
    <property type="evidence" value="ECO:0000318"/>
    <property type="project" value="GO_Central"/>
</dbReference>
<dbReference type="FunFam" id="3.40.50.300:FF:001990">
    <property type="entry name" value="Ras family, other"/>
    <property type="match status" value="1"/>
</dbReference>
<evidence type="ECO:0000256" key="3">
    <source>
        <dbReference type="ARBA" id="ARBA00023134"/>
    </source>
</evidence>
<dbReference type="InParanoid" id="Q5KAF3"/>
<accession>Q55L28</accession>
<gene>
    <name evidence="5" type="ordered locus">CNJ01910</name>
</gene>
<evidence type="ECO:0008006" key="7">
    <source>
        <dbReference type="Google" id="ProtNLM"/>
    </source>
</evidence>
<dbReference type="PROSITE" id="PS51420">
    <property type="entry name" value="RHO"/>
    <property type="match status" value="1"/>
</dbReference>
<proteinExistence type="predicted"/>
<dbReference type="InterPro" id="IPR001806">
    <property type="entry name" value="Small_GTPase"/>
</dbReference>
<dbReference type="KEGG" id="cne:CNJ01910"/>
<dbReference type="InterPro" id="IPR005225">
    <property type="entry name" value="Small_GTP-bd"/>
</dbReference>
<name>Q5KAF3_CRYD1</name>
<dbReference type="STRING" id="214684.Q5KAF3"/>
<evidence type="ECO:0000256" key="4">
    <source>
        <dbReference type="SAM" id="MobiDB-lite"/>
    </source>
</evidence>
<dbReference type="SMART" id="SM00173">
    <property type="entry name" value="RAS"/>
    <property type="match status" value="1"/>
</dbReference>
<comment type="subcellular location">
    <subcellularLocation>
        <location evidence="1">Cell membrane</location>
        <topology evidence="1">Lipid-anchor</topology>
        <orientation evidence="1">Cytoplasmic side</orientation>
    </subcellularLocation>
</comment>
<evidence type="ECO:0000313" key="6">
    <source>
        <dbReference type="Proteomes" id="UP000002149"/>
    </source>
</evidence>
<evidence type="ECO:0000256" key="2">
    <source>
        <dbReference type="ARBA" id="ARBA00022741"/>
    </source>
</evidence>
<dbReference type="PRINTS" id="PR00449">
    <property type="entry name" value="RASTRNSFRMNG"/>
</dbReference>
<dbReference type="GO" id="GO:0003924">
    <property type="term" value="F:GTPase activity"/>
    <property type="evidence" value="ECO:0000318"/>
    <property type="project" value="GO_Central"/>
</dbReference>
<dbReference type="HOGENOM" id="CLU_041217_9_8_1"/>
<protein>
    <recommendedName>
        <fullName evidence="7">Ras family, other</fullName>
    </recommendedName>
</protein>
<dbReference type="NCBIfam" id="TIGR00231">
    <property type="entry name" value="small_GTP"/>
    <property type="match status" value="1"/>
</dbReference>
<feature type="region of interest" description="Disordered" evidence="4">
    <location>
        <begin position="145"/>
        <end position="173"/>
    </location>
</feature>
<evidence type="ECO:0000313" key="5">
    <source>
        <dbReference type="EMBL" id="AAW45918.2"/>
    </source>
</evidence>
<evidence type="ECO:0000256" key="1">
    <source>
        <dbReference type="ARBA" id="ARBA00004342"/>
    </source>
</evidence>